<dbReference type="CDD" id="cd13578">
    <property type="entry name" value="PBP2_Bug27"/>
    <property type="match status" value="1"/>
</dbReference>
<gene>
    <name evidence="2" type="ORF">GCM10023144_01730</name>
</gene>
<dbReference type="EMBL" id="BAABFO010000001">
    <property type="protein sequence ID" value="GAA4322054.1"/>
    <property type="molecule type" value="Genomic_DNA"/>
</dbReference>
<evidence type="ECO:0000313" key="3">
    <source>
        <dbReference type="Proteomes" id="UP001501671"/>
    </source>
</evidence>
<dbReference type="Gene3D" id="3.40.190.10">
    <property type="entry name" value="Periplasmic binding protein-like II"/>
    <property type="match status" value="1"/>
</dbReference>
<accession>A0ABP8GD05</accession>
<organism evidence="2 3">
    <name type="scientific">Pigmentiphaga soli</name>
    <dbReference type="NCBI Taxonomy" id="1007095"/>
    <lineage>
        <taxon>Bacteria</taxon>
        <taxon>Pseudomonadati</taxon>
        <taxon>Pseudomonadota</taxon>
        <taxon>Betaproteobacteria</taxon>
        <taxon>Burkholderiales</taxon>
        <taxon>Alcaligenaceae</taxon>
        <taxon>Pigmentiphaga</taxon>
    </lineage>
</organism>
<dbReference type="PIRSF" id="PIRSF017082">
    <property type="entry name" value="YflP"/>
    <property type="match status" value="1"/>
</dbReference>
<dbReference type="PANTHER" id="PTHR42928">
    <property type="entry name" value="TRICARBOXYLATE-BINDING PROTEIN"/>
    <property type="match status" value="1"/>
</dbReference>
<dbReference type="InterPro" id="IPR005064">
    <property type="entry name" value="BUG"/>
</dbReference>
<keyword evidence="3" id="KW-1185">Reference proteome</keyword>
<dbReference type="Gene3D" id="3.40.190.150">
    <property type="entry name" value="Bordetella uptake gene, domain 1"/>
    <property type="match status" value="1"/>
</dbReference>
<evidence type="ECO:0000256" key="1">
    <source>
        <dbReference type="ARBA" id="ARBA00006987"/>
    </source>
</evidence>
<sequence>MQRRQFIALPALAGSAVAPNARALDSGKYPSRAIRVVVPFPAGGGTDALARAVGQRLSSEIGQPVVIDNKPGANGIIGTDLVAKSAPDGYTLLLTIASHTIAPAIYKKLPYDTDKDFAPISLLAKYPYLITVPIDLPVNTFAEFIRYAKANPGKVSYASSGTGSGPHLGMELLSSMAGIEMVHVPYKGAAPANNDLAGGQVQCMLNNLLAAAAMLRAKKIKVLAVTTSTRSPALPDVPTVAESGYPGYEVVGWYGLFAPAGTPAATLSFLHASATKAINVPEVTDRLSGDGAILVASTPKEFADFVAADKAKWAAVAKKANISVD</sequence>
<dbReference type="SUPFAM" id="SSF53850">
    <property type="entry name" value="Periplasmic binding protein-like II"/>
    <property type="match status" value="1"/>
</dbReference>
<dbReference type="PANTHER" id="PTHR42928:SF5">
    <property type="entry name" value="BLR1237 PROTEIN"/>
    <property type="match status" value="1"/>
</dbReference>
<evidence type="ECO:0000313" key="2">
    <source>
        <dbReference type="EMBL" id="GAA4322054.1"/>
    </source>
</evidence>
<dbReference type="InterPro" id="IPR042100">
    <property type="entry name" value="Bug_dom1"/>
</dbReference>
<proteinExistence type="inferred from homology"/>
<comment type="caution">
    <text evidence="2">The sequence shown here is derived from an EMBL/GenBank/DDBJ whole genome shotgun (WGS) entry which is preliminary data.</text>
</comment>
<protein>
    <submittedName>
        <fullName evidence="2">Tripartite tricarboxylate transporter substrate binding protein</fullName>
    </submittedName>
</protein>
<dbReference type="Proteomes" id="UP001501671">
    <property type="component" value="Unassembled WGS sequence"/>
</dbReference>
<dbReference type="RefSeq" id="WP_345245357.1">
    <property type="nucleotide sequence ID" value="NZ_BAABFO010000001.1"/>
</dbReference>
<dbReference type="Pfam" id="PF03401">
    <property type="entry name" value="TctC"/>
    <property type="match status" value="1"/>
</dbReference>
<name>A0ABP8GD05_9BURK</name>
<reference evidence="3" key="1">
    <citation type="journal article" date="2019" name="Int. J. Syst. Evol. Microbiol.">
        <title>The Global Catalogue of Microorganisms (GCM) 10K type strain sequencing project: providing services to taxonomists for standard genome sequencing and annotation.</title>
        <authorList>
            <consortium name="The Broad Institute Genomics Platform"/>
            <consortium name="The Broad Institute Genome Sequencing Center for Infectious Disease"/>
            <person name="Wu L."/>
            <person name="Ma J."/>
        </authorList>
    </citation>
    <scope>NUCLEOTIDE SEQUENCE [LARGE SCALE GENOMIC DNA]</scope>
    <source>
        <strain evidence="3">JCM 17666</strain>
    </source>
</reference>
<comment type="similarity">
    <text evidence="1">Belongs to the UPF0065 (bug) family.</text>
</comment>